<dbReference type="Proteomes" id="UP000007374">
    <property type="component" value="Unassembled WGS sequence"/>
</dbReference>
<dbReference type="eggNOG" id="COG3672">
    <property type="taxonomic scope" value="Bacteria"/>
</dbReference>
<accession>K2NAH2</accession>
<dbReference type="SUPFAM" id="SSF54001">
    <property type="entry name" value="Cysteine proteinases"/>
    <property type="match status" value="1"/>
</dbReference>
<dbReference type="OrthoDB" id="5401788at2"/>
<dbReference type="Pfam" id="PF06035">
    <property type="entry name" value="Peptidase_C93"/>
    <property type="match status" value="1"/>
</dbReference>
<proteinExistence type="predicted"/>
<comment type="caution">
    <text evidence="2">The sequence shown here is derived from an EMBL/GenBank/DDBJ whole genome shotgun (WGS) entry which is preliminary data.</text>
</comment>
<dbReference type="STRING" id="721133.SAMN05216176_102516"/>
<keyword evidence="3" id="KW-1185">Reference proteome</keyword>
<dbReference type="InterPro" id="IPR010319">
    <property type="entry name" value="Transglutaminase-like_Cys_pept"/>
</dbReference>
<feature type="signal peptide" evidence="1">
    <location>
        <begin position="1"/>
        <end position="30"/>
    </location>
</feature>
<dbReference type="AlphaFoldDB" id="K2NAH2"/>
<evidence type="ECO:0000313" key="2">
    <source>
        <dbReference type="EMBL" id="EKF44588.1"/>
    </source>
</evidence>
<protein>
    <submittedName>
        <fullName evidence="2">Transglutaminase family protein cysteine peptidase BTLCP</fullName>
    </submittedName>
</protein>
<feature type="chain" id="PRO_5003861956" evidence="1">
    <location>
        <begin position="31"/>
        <end position="313"/>
    </location>
</feature>
<evidence type="ECO:0000256" key="1">
    <source>
        <dbReference type="SAM" id="SignalP"/>
    </source>
</evidence>
<gene>
    <name evidence="2" type="ORF">NA8A_02560</name>
</gene>
<name>K2NAH2_9HYPH</name>
<dbReference type="PATRIC" id="fig|1231190.3.peg.541"/>
<dbReference type="Gene3D" id="3.10.620.30">
    <property type="match status" value="1"/>
</dbReference>
<dbReference type="EMBL" id="AMSI01000001">
    <property type="protein sequence ID" value="EKF44588.1"/>
    <property type="molecule type" value="Genomic_DNA"/>
</dbReference>
<evidence type="ECO:0000313" key="3">
    <source>
        <dbReference type="Proteomes" id="UP000007374"/>
    </source>
</evidence>
<dbReference type="PANTHER" id="PTHR39327">
    <property type="match status" value="1"/>
</dbReference>
<sequence length="313" mass="34064">MGKKIKLPTKKAILFAFIYSSLFLPTLAKASTYSLAPSEISVLANISYSSFSSFTTIASNWISDLVQRLPESVGDEKTAIQKIAATRPATPAPRHPPAQREDTARAVFQSVAIPFKALPSRKSWERVYPAVAQAEFSRCGASSDCASKAKHLARVVTIAKDKTFGEKLAAINIAVNKAVAYTSDRDNYGTMDYWAKPGEILSRGRGDCEDYAILKMAALNSAGIPMASMSIVILQDQRRQLFHAVLAVSTSKGHYILDNLHDRVMVDTQLSDYLPLYSLSGERSWIHGKKVGERLVASIGTLPAGMTPGEGIH</sequence>
<dbReference type="InterPro" id="IPR038765">
    <property type="entry name" value="Papain-like_cys_pep_sf"/>
</dbReference>
<reference evidence="2 3" key="1">
    <citation type="journal article" date="2012" name="J. Bacteriol.">
        <title>Genome Sequence of Nitratireductor indicus Type Strain C115.</title>
        <authorList>
            <person name="Lai Q."/>
            <person name="Li G."/>
            <person name="Yu Z."/>
            <person name="Shao Z."/>
        </authorList>
    </citation>
    <scope>NUCLEOTIDE SEQUENCE [LARGE SCALE GENOMIC DNA]</scope>
    <source>
        <strain evidence="2 3">C115</strain>
    </source>
</reference>
<dbReference type="PANTHER" id="PTHR39327:SF1">
    <property type="entry name" value="BLR5470 PROTEIN"/>
    <property type="match status" value="1"/>
</dbReference>
<keyword evidence="1" id="KW-0732">Signal</keyword>
<organism evidence="2 3">
    <name type="scientific">Nitratireductor indicus C115</name>
    <dbReference type="NCBI Taxonomy" id="1231190"/>
    <lineage>
        <taxon>Bacteria</taxon>
        <taxon>Pseudomonadati</taxon>
        <taxon>Pseudomonadota</taxon>
        <taxon>Alphaproteobacteria</taxon>
        <taxon>Hyphomicrobiales</taxon>
        <taxon>Phyllobacteriaceae</taxon>
        <taxon>Nitratireductor</taxon>
    </lineage>
</organism>